<gene>
    <name evidence="1" type="ORF">OMO38_05210</name>
</gene>
<comment type="caution">
    <text evidence="1">The sequence shown here is derived from an EMBL/GenBank/DDBJ whole genome shotgun (WGS) entry which is preliminary data.</text>
</comment>
<evidence type="ECO:0000313" key="2">
    <source>
        <dbReference type="Proteomes" id="UP001163731"/>
    </source>
</evidence>
<dbReference type="RefSeq" id="WP_264749160.1">
    <property type="nucleotide sequence ID" value="NZ_JAPDHW010000003.1"/>
</dbReference>
<dbReference type="EMBL" id="JAPDHW010000003">
    <property type="protein sequence ID" value="MCW3167921.1"/>
    <property type="molecule type" value="Genomic_DNA"/>
</dbReference>
<keyword evidence="2" id="KW-1185">Reference proteome</keyword>
<protein>
    <submittedName>
        <fullName evidence="1">Uncharacterized protein</fullName>
    </submittedName>
</protein>
<sequence length="67" mass="7685">MEKELNSGKEVVKNFISQMDDIPNVDKKTAEVISSLHEQNKLTEKNLQNALDNLLLEELKKTQSENE</sequence>
<reference evidence="1" key="1">
    <citation type="submission" date="2022-10" db="EMBL/GenBank/DDBJ databases">
        <title>Chryseobacterium babae sp. nov. isolated from the gut of the beetle Oryctes rhinoceros, and Chryseobacterium kimseyorum sp. nov., isolated from a stick insect rearing cage.</title>
        <authorList>
            <person name="Shelomi M."/>
            <person name="Han C.-J."/>
            <person name="Chen W.-M."/>
            <person name="Chen H.-K."/>
            <person name="Liaw S.-J."/>
            <person name="Muhle E."/>
            <person name="Clermont D."/>
        </authorList>
    </citation>
    <scope>NUCLEOTIDE SEQUENCE</scope>
    <source>
        <strain evidence="1">09-1422</strain>
    </source>
</reference>
<accession>A0ABT3HVV7</accession>
<name>A0ABT3HVV7_9FLAO</name>
<evidence type="ECO:0000313" key="1">
    <source>
        <dbReference type="EMBL" id="MCW3167921.1"/>
    </source>
</evidence>
<dbReference type="Proteomes" id="UP001163731">
    <property type="component" value="Unassembled WGS sequence"/>
</dbReference>
<proteinExistence type="predicted"/>
<organism evidence="1 2">
    <name type="scientific">Chryseobacterium kimseyorum</name>
    <dbReference type="NCBI Taxonomy" id="2984028"/>
    <lineage>
        <taxon>Bacteria</taxon>
        <taxon>Pseudomonadati</taxon>
        <taxon>Bacteroidota</taxon>
        <taxon>Flavobacteriia</taxon>
        <taxon>Flavobacteriales</taxon>
        <taxon>Weeksellaceae</taxon>
        <taxon>Chryseobacterium group</taxon>
        <taxon>Chryseobacterium</taxon>
    </lineage>
</organism>